<evidence type="ECO:0000256" key="1">
    <source>
        <dbReference type="ARBA" id="ARBA00004251"/>
    </source>
</evidence>
<dbReference type="InterPro" id="IPR013210">
    <property type="entry name" value="LRR_N_plant-typ"/>
</dbReference>
<dbReference type="FunFam" id="3.80.10.10:FF:000383">
    <property type="entry name" value="Leucine-rich repeat receptor protein kinase EMS1"/>
    <property type="match status" value="1"/>
</dbReference>
<dbReference type="GO" id="GO:0005886">
    <property type="term" value="C:plasma membrane"/>
    <property type="evidence" value="ECO:0007669"/>
    <property type="project" value="UniProtKB-SubCell"/>
</dbReference>
<evidence type="ECO:0000259" key="13">
    <source>
        <dbReference type="Pfam" id="PF08263"/>
    </source>
</evidence>
<evidence type="ECO:0000256" key="5">
    <source>
        <dbReference type="ARBA" id="ARBA00022692"/>
    </source>
</evidence>
<dbReference type="STRING" id="3818.A0A444YY09"/>
<reference evidence="15 16" key="1">
    <citation type="submission" date="2019-01" db="EMBL/GenBank/DDBJ databases">
        <title>Sequencing of cultivated peanut Arachis hypogaea provides insights into genome evolution and oil improvement.</title>
        <authorList>
            <person name="Chen X."/>
        </authorList>
    </citation>
    <scope>NUCLEOTIDE SEQUENCE [LARGE SCALE GENOMIC DNA]</scope>
    <source>
        <strain evidence="16">cv. Fuhuasheng</strain>
        <tissue evidence="15">Leaves</tissue>
    </source>
</reference>
<evidence type="ECO:0000256" key="11">
    <source>
        <dbReference type="ARBA" id="ARBA00023180"/>
    </source>
</evidence>
<keyword evidence="11" id="KW-0325">Glycoprotein</keyword>
<dbReference type="Pfam" id="PF00560">
    <property type="entry name" value="LRR_1"/>
    <property type="match status" value="2"/>
</dbReference>
<dbReference type="InterPro" id="IPR046956">
    <property type="entry name" value="RLP23-like"/>
</dbReference>
<accession>A0A444YY09</accession>
<gene>
    <name evidence="15" type="ORF">Ahy_B05g073995</name>
</gene>
<dbReference type="PANTHER" id="PTHR48063">
    <property type="entry name" value="LRR RECEPTOR-LIKE KINASE"/>
    <property type="match status" value="1"/>
</dbReference>
<keyword evidence="16" id="KW-1185">Reference proteome</keyword>
<dbReference type="SUPFAM" id="SSF52058">
    <property type="entry name" value="L domain-like"/>
    <property type="match status" value="2"/>
</dbReference>
<dbReference type="Gene3D" id="3.80.10.10">
    <property type="entry name" value="Ribonuclease Inhibitor"/>
    <property type="match status" value="5"/>
</dbReference>
<dbReference type="EMBL" id="SDMP01000015">
    <property type="protein sequence ID" value="RYR06694.1"/>
    <property type="molecule type" value="Genomic_DNA"/>
</dbReference>
<comment type="caution">
    <text evidence="15">The sequence shown here is derived from an EMBL/GenBank/DDBJ whole genome shotgun (WGS) entry which is preliminary data.</text>
</comment>
<protein>
    <submittedName>
        <fullName evidence="15">Uncharacterized protein</fullName>
    </submittedName>
</protein>
<evidence type="ECO:0000256" key="6">
    <source>
        <dbReference type="ARBA" id="ARBA00022729"/>
    </source>
</evidence>
<evidence type="ECO:0000256" key="9">
    <source>
        <dbReference type="ARBA" id="ARBA00023136"/>
    </source>
</evidence>
<comment type="similarity">
    <text evidence="2">Belongs to the RLP family.</text>
</comment>
<dbReference type="PRINTS" id="PR00019">
    <property type="entry name" value="LEURICHRPT"/>
</dbReference>
<name>A0A444YY09_ARAHY</name>
<keyword evidence="5 12" id="KW-0812">Transmembrane</keyword>
<evidence type="ECO:0000256" key="2">
    <source>
        <dbReference type="ARBA" id="ARBA00009592"/>
    </source>
</evidence>
<proteinExistence type="inferred from homology"/>
<keyword evidence="9 12" id="KW-0472">Membrane</keyword>
<sequence>MRRKEYSCNATVAVVLVMLFITQIGGFYACIQQERQILLNFKRSLILSDDKEPLPSWEGDGDCCEWEGIACDNVTRHVVKIDLKNPCSVFFTVETSTEPQQPDNEFCLPADAFAEEDFSRHLSQLQHLTYLDLSGVAIQENPAFLGSMQRLRYLSLRVYYAPAASYTFPTGSIGNLTNLRALYLESLFFANVTDSSWLAPLSSLQYLGLKAVDLSMPQAHHLFKVLNTLPSLLHLHLPACSLGQVSSSLVSDPIFPLTNLTRLQLLNLAWNGLNQDSPVLHAFQNFTSIKVLDISRNFLSSVPSRLAKVHNLVKLDLSSNNITVLDPLKNLTSIRVLNLNENNLNSIVPFWLGKFKNLVRLDLSRNILYGPVPCALRNLTSLTFLNLSNNHLNSLPSCLAELKSLIHLGLSKNNFTTVEEGFLPSILNNLCHLQFLDLSQSNCQVLAFKDKGTLSSCDSHALGYLDLSKNKFGGLLPSWLGQFKNLKYLNLMSNSFSSPIPFSIRNLTKLTVLNLGDNMFDGLIPHSLAQLVNLQHLNLSSNHFGDAISQSMGRLKNLKSLDFSSNHFGGIIPQNLGQLKNLKSLDLSSNHFGGIIPQNLGQLKNLKSLDLIAILCFNSQLKNLKSLLTISYFVLGLIAILCFITKRF</sequence>
<dbReference type="InterPro" id="IPR032675">
    <property type="entry name" value="LRR_dom_sf"/>
</dbReference>
<feature type="domain" description="Leucine-rich repeat-containing N-terminal plant-type" evidence="13">
    <location>
        <begin position="32"/>
        <end position="72"/>
    </location>
</feature>
<feature type="domain" description="Disease resistance R13L4/SHOC-2-like LRR" evidence="14">
    <location>
        <begin position="119"/>
        <end position="364"/>
    </location>
</feature>
<keyword evidence="4" id="KW-0433">Leucine-rich repeat</keyword>
<evidence type="ECO:0000256" key="4">
    <source>
        <dbReference type="ARBA" id="ARBA00022614"/>
    </source>
</evidence>
<organism evidence="15 16">
    <name type="scientific">Arachis hypogaea</name>
    <name type="common">Peanut</name>
    <dbReference type="NCBI Taxonomy" id="3818"/>
    <lineage>
        <taxon>Eukaryota</taxon>
        <taxon>Viridiplantae</taxon>
        <taxon>Streptophyta</taxon>
        <taxon>Embryophyta</taxon>
        <taxon>Tracheophyta</taxon>
        <taxon>Spermatophyta</taxon>
        <taxon>Magnoliopsida</taxon>
        <taxon>eudicotyledons</taxon>
        <taxon>Gunneridae</taxon>
        <taxon>Pentapetalae</taxon>
        <taxon>rosids</taxon>
        <taxon>fabids</taxon>
        <taxon>Fabales</taxon>
        <taxon>Fabaceae</taxon>
        <taxon>Papilionoideae</taxon>
        <taxon>50 kb inversion clade</taxon>
        <taxon>dalbergioids sensu lato</taxon>
        <taxon>Dalbergieae</taxon>
        <taxon>Pterocarpus clade</taxon>
        <taxon>Arachis</taxon>
    </lineage>
</organism>
<evidence type="ECO:0000256" key="3">
    <source>
        <dbReference type="ARBA" id="ARBA00022475"/>
    </source>
</evidence>
<keyword evidence="7" id="KW-0677">Repeat</keyword>
<dbReference type="InterPro" id="IPR003591">
    <property type="entry name" value="Leu-rich_rpt_typical-subtyp"/>
</dbReference>
<keyword evidence="8 12" id="KW-1133">Transmembrane helix</keyword>
<dbReference type="PROSITE" id="PS51257">
    <property type="entry name" value="PROKAR_LIPOPROTEIN"/>
    <property type="match status" value="1"/>
</dbReference>
<comment type="subcellular location">
    <subcellularLocation>
        <location evidence="1">Cell membrane</location>
        <topology evidence="1">Single-pass type I membrane protein</topology>
    </subcellularLocation>
</comment>
<dbReference type="AlphaFoldDB" id="A0A444YY09"/>
<dbReference type="PROSITE" id="PS51450">
    <property type="entry name" value="LRR"/>
    <property type="match status" value="2"/>
</dbReference>
<evidence type="ECO:0000259" key="14">
    <source>
        <dbReference type="Pfam" id="PF23598"/>
    </source>
</evidence>
<dbReference type="Pfam" id="PF23598">
    <property type="entry name" value="LRR_14"/>
    <property type="match status" value="1"/>
</dbReference>
<keyword evidence="3" id="KW-1003">Cell membrane</keyword>
<dbReference type="InterPro" id="IPR001611">
    <property type="entry name" value="Leu-rich_rpt"/>
</dbReference>
<evidence type="ECO:0000313" key="16">
    <source>
        <dbReference type="Proteomes" id="UP000289738"/>
    </source>
</evidence>
<dbReference type="Pfam" id="PF13855">
    <property type="entry name" value="LRR_8"/>
    <property type="match status" value="2"/>
</dbReference>
<feature type="transmembrane region" description="Helical" evidence="12">
    <location>
        <begin position="626"/>
        <end position="644"/>
    </location>
</feature>
<dbReference type="InterPro" id="IPR055414">
    <property type="entry name" value="LRR_R13L4/SHOC2-like"/>
</dbReference>
<dbReference type="SMART" id="SM00369">
    <property type="entry name" value="LRR_TYP"/>
    <property type="match status" value="10"/>
</dbReference>
<dbReference type="Pfam" id="PF08263">
    <property type="entry name" value="LRRNT_2"/>
    <property type="match status" value="1"/>
</dbReference>
<dbReference type="Proteomes" id="UP000289738">
    <property type="component" value="Chromosome B05"/>
</dbReference>
<keyword evidence="10" id="KW-0675">Receptor</keyword>
<evidence type="ECO:0000256" key="7">
    <source>
        <dbReference type="ARBA" id="ARBA00022737"/>
    </source>
</evidence>
<evidence type="ECO:0000256" key="10">
    <source>
        <dbReference type="ARBA" id="ARBA00023170"/>
    </source>
</evidence>
<evidence type="ECO:0000313" key="15">
    <source>
        <dbReference type="EMBL" id="RYR06694.1"/>
    </source>
</evidence>
<evidence type="ECO:0000256" key="12">
    <source>
        <dbReference type="SAM" id="Phobius"/>
    </source>
</evidence>
<evidence type="ECO:0000256" key="8">
    <source>
        <dbReference type="ARBA" id="ARBA00022989"/>
    </source>
</evidence>
<keyword evidence="6" id="KW-0732">Signal</keyword>